<proteinExistence type="predicted"/>
<name>A0A2P0VMQ3_9VIRU</name>
<evidence type="ECO:0000313" key="1">
    <source>
        <dbReference type="EMBL" id="AUF82184.1"/>
    </source>
</evidence>
<accession>A0A2P0VMQ3</accession>
<evidence type="ECO:0000313" key="2">
    <source>
        <dbReference type="Proteomes" id="UP000244773"/>
    </source>
</evidence>
<sequence>MTKIELWDLGCMLFPNVTTFDDIEEYIKSERFHTSKNIFTNTKRLMSELKTDNVLELYRDNKKTSEWIESDNAPPSNASKLMYYSALNYLSNPDKSKIAHKISKSKRRYFLDKANELGKIVRKEDGKNKLDSREKQAILPWKYIVSCYSRNRHTLNDDQQLIAALYLAGGDNPAGSPRRLDYNAIRIYHRMPDNPNHSENYIIIHSSDNIDIVLQEFKTRKYYGPYNARLPVKVSRIIGDSVLRKPRSWLIENDEGGPITAKQLGQRIRTTTAKLTGTPIGASNLRKSFITWLYEKPGMTEGRLEVYAKAMNHSPSEQKLYRRKDINKTVKNLINN</sequence>
<dbReference type="Proteomes" id="UP000244773">
    <property type="component" value="Segment"/>
</dbReference>
<protein>
    <submittedName>
        <fullName evidence="1">Uncharacterized protein</fullName>
    </submittedName>
</protein>
<gene>
    <name evidence="1" type="ORF">TetV_092</name>
</gene>
<organism evidence="1">
    <name type="scientific">Tetraselmis virus 1</name>
    <dbReference type="NCBI Taxonomy" id="2060617"/>
    <lineage>
        <taxon>Viruses</taxon>
        <taxon>Varidnaviria</taxon>
        <taxon>Bamfordvirae</taxon>
        <taxon>Nucleocytoviricota</taxon>
        <taxon>Megaviricetes</taxon>
        <taxon>Imitervirales</taxon>
        <taxon>Allomimiviridae</taxon>
        <taxon>Oceanusvirus</taxon>
        <taxon>Oceanusvirus kaneohense</taxon>
    </lineage>
</organism>
<reference evidence="1" key="1">
    <citation type="journal article" date="2018" name="Virology">
        <title>A giant virus infecting green algae encodes key fermentation genes.</title>
        <authorList>
            <person name="Schvarcz C.R."/>
            <person name="Steward G.F."/>
        </authorList>
    </citation>
    <scope>NUCLEOTIDE SEQUENCE [LARGE SCALE GENOMIC DNA]</scope>
</reference>
<dbReference type="EMBL" id="KY322437">
    <property type="protein sequence ID" value="AUF82184.1"/>
    <property type="molecule type" value="Genomic_DNA"/>
</dbReference>
<keyword evidence="2" id="KW-1185">Reference proteome</keyword>